<evidence type="ECO:0000256" key="4">
    <source>
        <dbReference type="SAM" id="MobiDB-lite"/>
    </source>
</evidence>
<feature type="domain" description="EF-hand" evidence="5">
    <location>
        <begin position="654"/>
        <end position="689"/>
    </location>
</feature>
<dbReference type="OrthoDB" id="420060at2759"/>
<dbReference type="InterPro" id="IPR002048">
    <property type="entry name" value="EF_hand_dom"/>
</dbReference>
<gene>
    <name evidence="6" type="ORF">TrCOL_g8360</name>
</gene>
<evidence type="ECO:0000256" key="2">
    <source>
        <dbReference type="ARBA" id="ARBA00022737"/>
    </source>
</evidence>
<feature type="domain" description="EF-hand" evidence="5">
    <location>
        <begin position="745"/>
        <end position="780"/>
    </location>
</feature>
<feature type="region of interest" description="Disordered" evidence="4">
    <location>
        <begin position="815"/>
        <end position="870"/>
    </location>
</feature>
<keyword evidence="1" id="KW-0479">Metal-binding</keyword>
<dbReference type="Proteomes" id="UP001165065">
    <property type="component" value="Unassembled WGS sequence"/>
</dbReference>
<feature type="compositionally biased region" description="Basic and acidic residues" evidence="4">
    <location>
        <begin position="52"/>
        <end position="65"/>
    </location>
</feature>
<evidence type="ECO:0000259" key="5">
    <source>
        <dbReference type="PROSITE" id="PS50222"/>
    </source>
</evidence>
<feature type="domain" description="EF-hand" evidence="5">
    <location>
        <begin position="783"/>
        <end position="818"/>
    </location>
</feature>
<feature type="domain" description="EF-hand" evidence="5">
    <location>
        <begin position="448"/>
        <end position="483"/>
    </location>
</feature>
<sequence length="907" mass="101166">MSHPRSTHFCPSRNNVNHKPPSHLPLPSSFSRFGSARIVETKNTVSPSRLLVDPRKAKEIHDRNTSPRSLSEGSPRMRSPKKGKPDNPTSRRLSFVDSHSKGKYLPLSPPSLSGKVEKVTKEMEGMTTGSKKSIHDKNLMHVKEVERKVKVVKEKRGEKREKMSKVNLMREEAKKMIVRRRVMKMLGLVKFEGGLNDLYKLAKERDDKEKKKRERGKGSKGGGVEQSQESSSSHPKLQSPQLEPQPLPTPESPALQKPESAQLQETLQQKEAPEPVVEEKVSRVVATNNLRRRSSGVVSIETFMEKCEREAKEELEKDHMRPTPKKMKERSKVSPAAKSPAKSPATSPEKSPAMSPTNLYPKSPNSSEIEVGSTVMVKFRLGSKDYDKGVVVEVEPSGKFTVNVNGVIREGVKRDYISLAMGEEEEGEEATVDAGVLRKVKNKIRAAAMGRDLERLFKSANKSKTGSLSREEFRVFCRRVLKLTKNDVTDEAMEDLFAYLDKDGKGAVDWEALTNFMKDTSTGEPVIAFGQAANITAKLMGMKKRAHDRLNKSKSPRSRSKSPTRSTRMANSPSPVKFENNKAASPPPLPPSPVESLLQRKTLKMIQSKLRSACYGRSLSSVFKSADRDRSGSLELPEMKSLTRRILKIPPSHLSDEDLNVWFAFVDEDKSGGVEWDEVEHFMQTDFSEQEMVNDAPSIDEKPSSECSAPSPSPPPPPPPSPPKPTVELNYALRIRIRQKITAACYGRDLSRVFKSADKDHNGSLDRMELRKFVKTTLKISNLTDEQIDALFYHLDDDQSGTVDVGEIRKFMSAERRPRDKAKEVEEPKLAETAEKVESSLSIISEDGDDNGGLPVTDPPSDAQVNEEQRVIAKKRQASISGLFTAPGADLKAGAPRRSINFKKLNH</sequence>
<dbReference type="PROSITE" id="PS00018">
    <property type="entry name" value="EF_HAND_1"/>
    <property type="match status" value="3"/>
</dbReference>
<reference evidence="7" key="1">
    <citation type="journal article" date="2023" name="Commun. Biol.">
        <title>Genome analysis of Parmales, the sister group of diatoms, reveals the evolutionary specialization of diatoms from phago-mixotrophs to photoautotrophs.</title>
        <authorList>
            <person name="Ban H."/>
            <person name="Sato S."/>
            <person name="Yoshikawa S."/>
            <person name="Yamada K."/>
            <person name="Nakamura Y."/>
            <person name="Ichinomiya M."/>
            <person name="Sato N."/>
            <person name="Blanc-Mathieu R."/>
            <person name="Endo H."/>
            <person name="Kuwata A."/>
            <person name="Ogata H."/>
        </authorList>
    </citation>
    <scope>NUCLEOTIDE SEQUENCE [LARGE SCALE GENOMIC DNA]</scope>
</reference>
<evidence type="ECO:0000256" key="3">
    <source>
        <dbReference type="ARBA" id="ARBA00022837"/>
    </source>
</evidence>
<evidence type="ECO:0000256" key="1">
    <source>
        <dbReference type="ARBA" id="ARBA00022723"/>
    </source>
</evidence>
<feature type="compositionally biased region" description="Polar residues" evidence="4">
    <location>
        <begin position="354"/>
        <end position="367"/>
    </location>
</feature>
<feature type="region of interest" description="Disordered" evidence="4">
    <location>
        <begin position="886"/>
        <end position="907"/>
    </location>
</feature>
<feature type="compositionally biased region" description="Basic and acidic residues" evidence="4">
    <location>
        <begin position="311"/>
        <end position="321"/>
    </location>
</feature>
<dbReference type="PROSITE" id="PS50222">
    <property type="entry name" value="EF_HAND_2"/>
    <property type="match status" value="5"/>
</dbReference>
<protein>
    <recommendedName>
        <fullName evidence="5">EF-hand domain-containing protein</fullName>
    </recommendedName>
</protein>
<feature type="region of interest" description="Disordered" evidence="4">
    <location>
        <begin position="542"/>
        <end position="595"/>
    </location>
</feature>
<dbReference type="Pfam" id="PF13499">
    <property type="entry name" value="EF-hand_7"/>
    <property type="match status" value="3"/>
</dbReference>
<organism evidence="6 7">
    <name type="scientific">Triparma columacea</name>
    <dbReference type="NCBI Taxonomy" id="722753"/>
    <lineage>
        <taxon>Eukaryota</taxon>
        <taxon>Sar</taxon>
        <taxon>Stramenopiles</taxon>
        <taxon>Ochrophyta</taxon>
        <taxon>Bolidophyceae</taxon>
        <taxon>Parmales</taxon>
        <taxon>Triparmaceae</taxon>
        <taxon>Triparma</taxon>
    </lineage>
</organism>
<dbReference type="GO" id="GO:0005509">
    <property type="term" value="F:calcium ion binding"/>
    <property type="evidence" value="ECO:0007669"/>
    <property type="project" value="InterPro"/>
</dbReference>
<name>A0A9W7FY29_9STRA</name>
<dbReference type="Gene3D" id="1.10.238.10">
    <property type="entry name" value="EF-hand"/>
    <property type="match status" value="3"/>
</dbReference>
<feature type="compositionally biased region" description="Low complexity" evidence="4">
    <location>
        <begin position="333"/>
        <end position="353"/>
    </location>
</feature>
<feature type="domain" description="EF-hand" evidence="5">
    <location>
        <begin position="488"/>
        <end position="523"/>
    </location>
</feature>
<keyword evidence="7" id="KW-1185">Reference proteome</keyword>
<feature type="compositionally biased region" description="Basic and acidic residues" evidence="4">
    <location>
        <begin position="271"/>
        <end position="281"/>
    </location>
</feature>
<dbReference type="AlphaFoldDB" id="A0A9W7FY29"/>
<feature type="region of interest" description="Disordered" evidence="4">
    <location>
        <begin position="311"/>
        <end position="367"/>
    </location>
</feature>
<dbReference type="SMART" id="SM00054">
    <property type="entry name" value="EFh"/>
    <property type="match status" value="6"/>
</dbReference>
<dbReference type="InterPro" id="IPR018247">
    <property type="entry name" value="EF_Hand_1_Ca_BS"/>
</dbReference>
<feature type="compositionally biased region" description="Pro residues" evidence="4">
    <location>
        <begin position="711"/>
        <end position="725"/>
    </location>
</feature>
<keyword evidence="2" id="KW-0677">Repeat</keyword>
<dbReference type="InterPro" id="IPR051581">
    <property type="entry name" value="Ca-bind"/>
</dbReference>
<dbReference type="SUPFAM" id="SSF47473">
    <property type="entry name" value="EF-hand"/>
    <property type="match status" value="2"/>
</dbReference>
<accession>A0A9W7FY29</accession>
<evidence type="ECO:0000313" key="6">
    <source>
        <dbReference type="EMBL" id="GMI22274.1"/>
    </source>
</evidence>
<dbReference type="EMBL" id="BRYA01000546">
    <property type="protein sequence ID" value="GMI22274.1"/>
    <property type="molecule type" value="Genomic_DNA"/>
</dbReference>
<feature type="compositionally biased region" description="Basic and acidic residues" evidence="4">
    <location>
        <begin position="815"/>
        <end position="838"/>
    </location>
</feature>
<dbReference type="CDD" id="cd00051">
    <property type="entry name" value="EFh"/>
    <property type="match status" value="1"/>
</dbReference>
<feature type="region of interest" description="Disordered" evidence="4">
    <location>
        <begin position="1"/>
        <end position="115"/>
    </location>
</feature>
<feature type="region of interest" description="Disordered" evidence="4">
    <location>
        <begin position="205"/>
        <end position="281"/>
    </location>
</feature>
<feature type="region of interest" description="Disordered" evidence="4">
    <location>
        <begin position="686"/>
        <end position="727"/>
    </location>
</feature>
<feature type="compositionally biased region" description="Low complexity" evidence="4">
    <location>
        <begin position="225"/>
        <end position="242"/>
    </location>
</feature>
<evidence type="ECO:0000313" key="7">
    <source>
        <dbReference type="Proteomes" id="UP001165065"/>
    </source>
</evidence>
<proteinExistence type="predicted"/>
<comment type="caution">
    <text evidence="6">The sequence shown here is derived from an EMBL/GenBank/DDBJ whole genome shotgun (WGS) entry which is preliminary data.</text>
</comment>
<dbReference type="PANTHER" id="PTHR34524:SF6">
    <property type="entry name" value="CALCYPHOSINE LIKE"/>
    <property type="match status" value="1"/>
</dbReference>
<dbReference type="InterPro" id="IPR011992">
    <property type="entry name" value="EF-hand-dom_pair"/>
</dbReference>
<feature type="compositionally biased region" description="Polar residues" evidence="4">
    <location>
        <begin position="259"/>
        <end position="269"/>
    </location>
</feature>
<keyword evidence="3" id="KW-0106">Calcium</keyword>
<dbReference type="PANTHER" id="PTHR34524">
    <property type="entry name" value="CALCYPHOSIN"/>
    <property type="match status" value="1"/>
</dbReference>
<feature type="compositionally biased region" description="Basic residues" evidence="4">
    <location>
        <begin position="542"/>
        <end position="562"/>
    </location>
</feature>